<reference evidence="2 3" key="1">
    <citation type="submission" date="2023-10" db="EMBL/GenBank/DDBJ databases">
        <title>Virgibacillus halophilus 5B73C genome.</title>
        <authorList>
            <person name="Miliotis G."/>
            <person name="Sengupta P."/>
            <person name="Hameed A."/>
            <person name="Chuvochina M."/>
            <person name="Mcdonagh F."/>
            <person name="Simpson A.C."/>
            <person name="Singh N.K."/>
            <person name="Rekha P.D."/>
            <person name="Raman K."/>
            <person name="Hugenholtz P."/>
            <person name="Venkateswaran K."/>
        </authorList>
    </citation>
    <scope>NUCLEOTIDE SEQUENCE [LARGE SCALE GENOMIC DNA]</scope>
    <source>
        <strain evidence="2 3">5B73C</strain>
    </source>
</reference>
<keyword evidence="3" id="KW-1185">Reference proteome</keyword>
<evidence type="ECO:0000313" key="3">
    <source>
        <dbReference type="Proteomes" id="UP001281447"/>
    </source>
</evidence>
<dbReference type="Proteomes" id="UP001281447">
    <property type="component" value="Unassembled WGS sequence"/>
</dbReference>
<comment type="caution">
    <text evidence="2">The sequence shown here is derived from an EMBL/GenBank/DDBJ whole genome shotgun (WGS) entry which is preliminary data.</text>
</comment>
<dbReference type="Pfam" id="PF00583">
    <property type="entry name" value="Acetyltransf_1"/>
    <property type="match status" value="1"/>
</dbReference>
<organism evidence="2 3">
    <name type="scientific">Tigheibacillus halophilus</name>
    <dbReference type="NCBI Taxonomy" id="361280"/>
    <lineage>
        <taxon>Bacteria</taxon>
        <taxon>Bacillati</taxon>
        <taxon>Bacillota</taxon>
        <taxon>Bacilli</taxon>
        <taxon>Bacillales</taxon>
        <taxon>Bacillaceae</taxon>
        <taxon>Tigheibacillus</taxon>
    </lineage>
</organism>
<accession>A0ABU5C459</accession>
<proteinExistence type="predicted"/>
<dbReference type="InterPro" id="IPR000182">
    <property type="entry name" value="GNAT_dom"/>
</dbReference>
<protein>
    <submittedName>
        <fullName evidence="2">GNAT family N-acetyltransferase</fullName>
    </submittedName>
</protein>
<feature type="domain" description="N-acetyltransferase" evidence="1">
    <location>
        <begin position="1"/>
        <end position="151"/>
    </location>
</feature>
<dbReference type="EMBL" id="JAWDIP010000003">
    <property type="protein sequence ID" value="MDY0393975.1"/>
    <property type="molecule type" value="Genomic_DNA"/>
</dbReference>
<dbReference type="Gene3D" id="3.40.630.30">
    <property type="match status" value="1"/>
</dbReference>
<evidence type="ECO:0000313" key="2">
    <source>
        <dbReference type="EMBL" id="MDY0393975.1"/>
    </source>
</evidence>
<gene>
    <name evidence="2" type="ORF">RWE15_05200</name>
</gene>
<name>A0ABU5C459_9BACI</name>
<dbReference type="PROSITE" id="PS51186">
    <property type="entry name" value="GNAT"/>
    <property type="match status" value="1"/>
</dbReference>
<dbReference type="InterPro" id="IPR016181">
    <property type="entry name" value="Acyl_CoA_acyltransferase"/>
</dbReference>
<sequence length="151" mass="17275">MCAEGYWAIYGDTHPKEYINRIVSEFYNIDRISEEVTVSNRHWGGYFVAIENEKVVGAGGGGMIGETTGEVFVLYLDPTRRNEGIGTWILNAITFQQKKFGADEQWVSVQKGNQKGIPFYEAKGFSFKYEKEGYGNEKEEKFVSLRYCRPI</sequence>
<dbReference type="CDD" id="cd04301">
    <property type="entry name" value="NAT_SF"/>
    <property type="match status" value="1"/>
</dbReference>
<dbReference type="SUPFAM" id="SSF55729">
    <property type="entry name" value="Acyl-CoA N-acyltransferases (Nat)"/>
    <property type="match status" value="1"/>
</dbReference>
<evidence type="ECO:0000259" key="1">
    <source>
        <dbReference type="PROSITE" id="PS51186"/>
    </source>
</evidence>